<dbReference type="STRING" id="335541.Swol_2084"/>
<reference evidence="3" key="1">
    <citation type="journal article" date="2010" name="Environ. Microbiol.">
        <title>The genome of Syntrophomonas wolfei: new insights into syntrophic metabolism and biohydrogen production.</title>
        <authorList>
            <person name="Sieber J.R."/>
            <person name="Sims D.R."/>
            <person name="Han C."/>
            <person name="Kim E."/>
            <person name="Lykidis A."/>
            <person name="Lapidus A.L."/>
            <person name="McDonnald E."/>
            <person name="Rohlin L."/>
            <person name="Culley D.E."/>
            <person name="Gunsalus R."/>
            <person name="McInerney M.J."/>
        </authorList>
    </citation>
    <scope>NUCLEOTIDE SEQUENCE [LARGE SCALE GENOMIC DNA]</scope>
    <source>
        <strain evidence="3">DSM 2245B / Goettingen</strain>
    </source>
</reference>
<dbReference type="OrthoDB" id="9776685at2"/>
<dbReference type="EMBL" id="CP000448">
    <property type="protein sequence ID" value="ABI69376.1"/>
    <property type="molecule type" value="Genomic_DNA"/>
</dbReference>
<dbReference type="RefSeq" id="WP_011641467.1">
    <property type="nucleotide sequence ID" value="NC_008346.1"/>
</dbReference>
<name>Q0AV78_SYNWW</name>
<dbReference type="SUPFAM" id="SSF53474">
    <property type="entry name" value="alpha/beta-Hydrolases"/>
    <property type="match status" value="1"/>
</dbReference>
<accession>Q0AV78</accession>
<feature type="domain" description="Serine aminopeptidase S33" evidence="1">
    <location>
        <begin position="60"/>
        <end position="164"/>
    </location>
</feature>
<dbReference type="PANTHER" id="PTHR12277">
    <property type="entry name" value="ALPHA/BETA HYDROLASE DOMAIN-CONTAINING PROTEIN"/>
    <property type="match status" value="1"/>
</dbReference>
<organism evidence="2 3">
    <name type="scientific">Syntrophomonas wolfei subsp. wolfei (strain DSM 2245B / Goettingen)</name>
    <dbReference type="NCBI Taxonomy" id="335541"/>
    <lineage>
        <taxon>Bacteria</taxon>
        <taxon>Bacillati</taxon>
        <taxon>Bacillota</taxon>
        <taxon>Clostridia</taxon>
        <taxon>Eubacteriales</taxon>
        <taxon>Syntrophomonadaceae</taxon>
        <taxon>Syntrophomonas</taxon>
    </lineage>
</organism>
<evidence type="ECO:0000259" key="1">
    <source>
        <dbReference type="Pfam" id="PF12146"/>
    </source>
</evidence>
<feature type="domain" description="Serine aminopeptidase S33" evidence="1">
    <location>
        <begin position="186"/>
        <end position="238"/>
    </location>
</feature>
<dbReference type="Pfam" id="PF12146">
    <property type="entry name" value="Hydrolase_4"/>
    <property type="match status" value="2"/>
</dbReference>
<dbReference type="AlphaFoldDB" id="Q0AV78"/>
<protein>
    <submittedName>
        <fullName evidence="2">Hydrolase of the alpha/beta superfamily N</fullName>
    </submittedName>
</protein>
<sequence>MPDYALLDQPVLLDYLFFPRKELRPAPPGSFDFQVPVEAENEIYVHCRFYPGNKEWPWMLYFHGNGEVVSDYDEFSRLYNAQRINLVVADYRGYGGSSGSPTFVHLVKDAHRIFRAVRKELSRREFNPELWLMGRSLGSISALELAFHYQQEVRGLVIESGFASLTRLIKGLELPADYRVMEPIEQECLQMLREIKLPALVIHGEEDNLVYLREGKLVFEQLGSQEKEMLVIPGAGHNDVIVMDLPRYFGAIAELVHGKGK</sequence>
<gene>
    <name evidence="2" type="ordered locus">Swol_2084</name>
</gene>
<keyword evidence="2" id="KW-0378">Hydrolase</keyword>
<evidence type="ECO:0000313" key="2">
    <source>
        <dbReference type="EMBL" id="ABI69376.1"/>
    </source>
</evidence>
<proteinExistence type="predicted"/>
<dbReference type="PANTHER" id="PTHR12277:SF81">
    <property type="entry name" value="PROTEIN ABHD13"/>
    <property type="match status" value="1"/>
</dbReference>
<dbReference type="Proteomes" id="UP000001968">
    <property type="component" value="Chromosome"/>
</dbReference>
<dbReference type="eggNOG" id="COG1073">
    <property type="taxonomic scope" value="Bacteria"/>
</dbReference>
<dbReference type="KEGG" id="swo:Swol_2084"/>
<evidence type="ECO:0000313" key="3">
    <source>
        <dbReference type="Proteomes" id="UP000001968"/>
    </source>
</evidence>
<dbReference type="HOGENOM" id="CLU_029375_2_2_9"/>
<dbReference type="InterPro" id="IPR022742">
    <property type="entry name" value="Hydrolase_4"/>
</dbReference>
<dbReference type="InterPro" id="IPR029058">
    <property type="entry name" value="AB_hydrolase_fold"/>
</dbReference>
<dbReference type="GO" id="GO:0016787">
    <property type="term" value="F:hydrolase activity"/>
    <property type="evidence" value="ECO:0007669"/>
    <property type="project" value="UniProtKB-KW"/>
</dbReference>
<keyword evidence="3" id="KW-1185">Reference proteome</keyword>
<dbReference type="Gene3D" id="3.40.50.1820">
    <property type="entry name" value="alpha/beta hydrolase"/>
    <property type="match status" value="1"/>
</dbReference>